<proteinExistence type="inferred from homology"/>
<comment type="similarity">
    <text evidence="2">Belongs to the OXA1/ALB3/YidC family.</text>
</comment>
<accession>A0A2C5YAS7</accession>
<gene>
    <name evidence="8" type="ORF">CDD80_2590</name>
</gene>
<evidence type="ECO:0000256" key="5">
    <source>
        <dbReference type="ARBA" id="ARBA00023136"/>
    </source>
</evidence>
<dbReference type="Proteomes" id="UP000226431">
    <property type="component" value="Unassembled WGS sequence"/>
</dbReference>
<evidence type="ECO:0000256" key="4">
    <source>
        <dbReference type="ARBA" id="ARBA00022989"/>
    </source>
</evidence>
<comment type="subcellular location">
    <subcellularLocation>
        <location evidence="1">Membrane</location>
        <topology evidence="1">Multi-pass membrane protein</topology>
    </subcellularLocation>
</comment>
<protein>
    <recommendedName>
        <fullName evidence="10">Mitochondrial export translocase Oxa2</fullName>
    </recommendedName>
</protein>
<feature type="transmembrane region" description="Helical" evidence="7">
    <location>
        <begin position="58"/>
        <end position="81"/>
    </location>
</feature>
<dbReference type="GO" id="GO:0032979">
    <property type="term" value="P:protein insertion into mitochondrial inner membrane from matrix"/>
    <property type="evidence" value="ECO:0007669"/>
    <property type="project" value="TreeGrafter"/>
</dbReference>
<keyword evidence="3 7" id="KW-0812">Transmembrane</keyword>
<name>A0A2C5YAS7_9HYPO</name>
<keyword evidence="9" id="KW-1185">Reference proteome</keyword>
<evidence type="ECO:0000313" key="9">
    <source>
        <dbReference type="Proteomes" id="UP000226431"/>
    </source>
</evidence>
<evidence type="ECO:0000256" key="3">
    <source>
        <dbReference type="ARBA" id="ARBA00022692"/>
    </source>
</evidence>
<dbReference type="EMBL" id="NJES01000231">
    <property type="protein sequence ID" value="PHH75178.1"/>
    <property type="molecule type" value="Genomic_DNA"/>
</dbReference>
<evidence type="ECO:0000256" key="1">
    <source>
        <dbReference type="ARBA" id="ARBA00004141"/>
    </source>
</evidence>
<reference evidence="8 9" key="1">
    <citation type="submission" date="2017-06" db="EMBL/GenBank/DDBJ databases">
        <title>Ant-infecting Ophiocordyceps genomes reveal a high diversity of potential behavioral manipulation genes and a possible major role for enterotoxins.</title>
        <authorList>
            <person name="De Bekker C."/>
            <person name="Evans H.C."/>
            <person name="Brachmann A."/>
            <person name="Hughes D.P."/>
        </authorList>
    </citation>
    <scope>NUCLEOTIDE SEQUENCE [LARGE SCALE GENOMIC DNA]</scope>
    <source>
        <strain evidence="8 9">Map16</strain>
    </source>
</reference>
<dbReference type="STRING" id="2004952.A0A2C5YAS7"/>
<keyword evidence="5 7" id="KW-0472">Membrane</keyword>
<evidence type="ECO:0000313" key="8">
    <source>
        <dbReference type="EMBL" id="PHH75178.1"/>
    </source>
</evidence>
<dbReference type="OrthoDB" id="2148490at2759"/>
<organism evidence="8 9">
    <name type="scientific">Ophiocordyceps camponoti-rufipedis</name>
    <dbReference type="NCBI Taxonomy" id="2004952"/>
    <lineage>
        <taxon>Eukaryota</taxon>
        <taxon>Fungi</taxon>
        <taxon>Dikarya</taxon>
        <taxon>Ascomycota</taxon>
        <taxon>Pezizomycotina</taxon>
        <taxon>Sordariomycetes</taxon>
        <taxon>Hypocreomycetidae</taxon>
        <taxon>Hypocreales</taxon>
        <taxon>Ophiocordycipitaceae</taxon>
        <taxon>Ophiocordyceps</taxon>
    </lineage>
</organism>
<dbReference type="GO" id="GO:0033617">
    <property type="term" value="P:mitochondrial respiratory chain complex IV assembly"/>
    <property type="evidence" value="ECO:0007669"/>
    <property type="project" value="TreeGrafter"/>
</dbReference>
<comment type="caution">
    <text evidence="8">The sequence shown here is derived from an EMBL/GenBank/DDBJ whole genome shotgun (WGS) entry which is preliminary data.</text>
</comment>
<dbReference type="PANTHER" id="PTHR12428">
    <property type="entry name" value="OXA1"/>
    <property type="match status" value="1"/>
</dbReference>
<sequence>MLHRNLAGLAPLVRARARQAPIRASNAQTAGRRHFHFGQVIASTAQVLSSVHALGVPWYYIIPLVAAGVNFSVRLPIHLYVSSIDRRRRQLAPLLYAWTIRHSRGHPHQPDALDFARSAASLAKKSRKRIYKTWGVQSWKYFLPLLSTAPFLVVSQALRGLCGTPTLAFLDAESVRGLFDRSLTDGGCLWFVDLTAQDPYYCLPLLCSALAALNTWSKFSKQDIKELFTLNDTLSRAPLKSMKLGLTRLTLFFPMIAIIYAYLPSAIFLYWATTFGLGSVNAALSRWFTPVMDIGIQVMPPQKTPRFRANLPFLRGSVPRPKPSPKSESPAS</sequence>
<dbReference type="PANTHER" id="PTHR12428:SF65">
    <property type="entry name" value="CYTOCHROME C OXIDASE ASSEMBLY PROTEIN COX18, MITOCHONDRIAL"/>
    <property type="match status" value="1"/>
</dbReference>
<evidence type="ECO:0000256" key="6">
    <source>
        <dbReference type="SAM" id="MobiDB-lite"/>
    </source>
</evidence>
<evidence type="ECO:0000256" key="2">
    <source>
        <dbReference type="ARBA" id="ARBA00009877"/>
    </source>
</evidence>
<dbReference type="GO" id="GO:0005743">
    <property type="term" value="C:mitochondrial inner membrane"/>
    <property type="evidence" value="ECO:0007669"/>
    <property type="project" value="TreeGrafter"/>
</dbReference>
<keyword evidence="4 7" id="KW-1133">Transmembrane helix</keyword>
<feature type="transmembrane region" description="Helical" evidence="7">
    <location>
        <begin position="245"/>
        <end position="263"/>
    </location>
</feature>
<evidence type="ECO:0000256" key="7">
    <source>
        <dbReference type="SAM" id="Phobius"/>
    </source>
</evidence>
<dbReference type="AlphaFoldDB" id="A0A2C5YAS7"/>
<evidence type="ECO:0008006" key="10">
    <source>
        <dbReference type="Google" id="ProtNLM"/>
    </source>
</evidence>
<feature type="region of interest" description="Disordered" evidence="6">
    <location>
        <begin position="313"/>
        <end position="332"/>
    </location>
</feature>
<dbReference type="InterPro" id="IPR001708">
    <property type="entry name" value="YidC/ALB3/OXA1/COX18"/>
</dbReference>
<dbReference type="GO" id="GO:0032977">
    <property type="term" value="F:membrane insertase activity"/>
    <property type="evidence" value="ECO:0007669"/>
    <property type="project" value="InterPro"/>
</dbReference>